<dbReference type="RefSeq" id="WP_123093485.1">
    <property type="nucleotide sequence ID" value="NZ_CAJFZZ010000062.1"/>
</dbReference>
<dbReference type="EMBL" id="CP044548">
    <property type="protein sequence ID" value="QFQ31353.1"/>
    <property type="molecule type" value="Genomic_DNA"/>
</dbReference>
<evidence type="ECO:0000313" key="2">
    <source>
        <dbReference type="EMBL" id="QFQ31353.1"/>
    </source>
</evidence>
<organism evidence="2 3">
    <name type="scientific">Janibacter melonis</name>
    <dbReference type="NCBI Taxonomy" id="262209"/>
    <lineage>
        <taxon>Bacteria</taxon>
        <taxon>Bacillati</taxon>
        <taxon>Actinomycetota</taxon>
        <taxon>Actinomycetes</taxon>
        <taxon>Micrococcales</taxon>
        <taxon>Intrasporangiaceae</taxon>
        <taxon>Janibacter</taxon>
    </lineage>
</organism>
<dbReference type="Proteomes" id="UP000271708">
    <property type="component" value="Chromosome"/>
</dbReference>
<feature type="transmembrane region" description="Helical" evidence="1">
    <location>
        <begin position="15"/>
        <end position="37"/>
    </location>
</feature>
<dbReference type="OrthoDB" id="5079845at2"/>
<proteinExistence type="predicted"/>
<protein>
    <recommendedName>
        <fullName evidence="4">DUF4381 family protein</fullName>
    </recommendedName>
</protein>
<keyword evidence="1" id="KW-0472">Membrane</keyword>
<dbReference type="KEGG" id="jme:EEW87_014985"/>
<keyword evidence="1" id="KW-1133">Transmembrane helix</keyword>
<evidence type="ECO:0000313" key="3">
    <source>
        <dbReference type="Proteomes" id="UP000271708"/>
    </source>
</evidence>
<sequence length="156" mass="16868">MDADPSFLPPGSYGVVWPLLGGLLLLLLLVWAGVVWLMTRPPQDESHAPLPPSALVKLRGETLAQIDEVERSVREGERTARAGHHELSKVVRRFVAEVSGLDAEKMTARDLRKRGPEHLARLIAAYYPSQFGAAESAPPSIAKAASAAREVVGGWS</sequence>
<accession>A0A5P8FQF8</accession>
<name>A0A5P8FQF8_9MICO</name>
<evidence type="ECO:0000256" key="1">
    <source>
        <dbReference type="SAM" id="Phobius"/>
    </source>
</evidence>
<dbReference type="AlphaFoldDB" id="A0A5P8FQF8"/>
<dbReference type="GeneID" id="59162496"/>
<evidence type="ECO:0008006" key="4">
    <source>
        <dbReference type="Google" id="ProtNLM"/>
    </source>
</evidence>
<keyword evidence="1" id="KW-0812">Transmembrane</keyword>
<reference evidence="2 3" key="1">
    <citation type="submission" date="2019-09" db="EMBL/GenBank/DDBJ databases">
        <title>Complete Genome Sequence of Janibacter melonis M714 with both human health impact and industrial applications.</title>
        <authorList>
            <person name="Jin M."/>
            <person name="Zhao Q.R."/>
        </authorList>
    </citation>
    <scope>NUCLEOTIDE SEQUENCE [LARGE SCALE GENOMIC DNA]</scope>
    <source>
        <strain evidence="2 3">M714</strain>
    </source>
</reference>
<gene>
    <name evidence="2" type="ORF">EEW87_014985</name>
</gene>